<sequence length="505" mass="58136">MVELLYAQQWLKGQGEGLFNNLTLSLLFLFFFSVLFWRKFNGVSSTKLNLPPSPPKLPLIGHLHKFHPFFHRTCRDLSNKYGSIMLLQLGQAPFLVVSSPDTAKKVMMTQDTEFADRPPTSAAKVMMRGYTNVSFAPYGDYWRQGKKLFGDGLLNPQRVQSFRHVREEEAALMMEKIFRYCSLQTPIEDLSDLFRAFISKTSLRCVVTYTSQDSHKLADMYHDVMTIMGTFSFEDYFPSFGYWIDVLTGFRWKLKSKCQENDIYWEQVIDEHISRSTHNGDKKDLLDLLLQKEYNLTRANIKAMLTDLFLGADDAATTLKWAFAELINSPNAMKKVQEEVRRVVGIKSKVHEEDIHQMEYLKCVLKETLRLHPAGPTLVPRYNSKGAIVNGYDIPPNTTVLVNVWAIMRDPKVWENAEEFIPERFTNNMDIKSPDHTFVPFGTGKRSCPGISFGLAVLEIFLANLLFHFDWKLPGDLKELDMTEWQGFALQMKAPLRIIPTPHSD</sequence>
<organism evidence="11 12">
    <name type="scientific">Kingdonia uniflora</name>
    <dbReference type="NCBI Taxonomy" id="39325"/>
    <lineage>
        <taxon>Eukaryota</taxon>
        <taxon>Viridiplantae</taxon>
        <taxon>Streptophyta</taxon>
        <taxon>Embryophyta</taxon>
        <taxon>Tracheophyta</taxon>
        <taxon>Spermatophyta</taxon>
        <taxon>Magnoliopsida</taxon>
        <taxon>Ranunculales</taxon>
        <taxon>Circaeasteraceae</taxon>
        <taxon>Kingdonia</taxon>
    </lineage>
</organism>
<dbReference type="Gene3D" id="1.10.630.10">
    <property type="entry name" value="Cytochrome P450"/>
    <property type="match status" value="1"/>
</dbReference>
<evidence type="ECO:0000256" key="10">
    <source>
        <dbReference type="SAM" id="Phobius"/>
    </source>
</evidence>
<dbReference type="GO" id="GO:0004497">
    <property type="term" value="F:monooxygenase activity"/>
    <property type="evidence" value="ECO:0007669"/>
    <property type="project" value="UniProtKB-KW"/>
</dbReference>
<evidence type="ECO:0000256" key="6">
    <source>
        <dbReference type="ARBA" id="ARBA00023004"/>
    </source>
</evidence>
<keyword evidence="3 8" id="KW-0349">Heme</keyword>
<dbReference type="PROSITE" id="PS00086">
    <property type="entry name" value="CYTOCHROME_P450"/>
    <property type="match status" value="1"/>
</dbReference>
<protein>
    <recommendedName>
        <fullName evidence="13">Cytochrome P450</fullName>
    </recommendedName>
</protein>
<feature type="transmembrane region" description="Helical" evidence="10">
    <location>
        <begin position="18"/>
        <end position="37"/>
    </location>
</feature>
<dbReference type="Pfam" id="PF00067">
    <property type="entry name" value="p450"/>
    <property type="match status" value="1"/>
</dbReference>
<dbReference type="GO" id="GO:0020037">
    <property type="term" value="F:heme binding"/>
    <property type="evidence" value="ECO:0007669"/>
    <property type="project" value="InterPro"/>
</dbReference>
<dbReference type="InterPro" id="IPR017972">
    <property type="entry name" value="Cyt_P450_CS"/>
</dbReference>
<dbReference type="Proteomes" id="UP000541444">
    <property type="component" value="Unassembled WGS sequence"/>
</dbReference>
<keyword evidence="10" id="KW-0812">Transmembrane</keyword>
<dbReference type="FunFam" id="1.10.630.10:FF:000126">
    <property type="entry name" value="Predicted protein"/>
    <property type="match status" value="1"/>
</dbReference>
<evidence type="ECO:0000256" key="4">
    <source>
        <dbReference type="ARBA" id="ARBA00022723"/>
    </source>
</evidence>
<comment type="cofactor">
    <cofactor evidence="1 8">
        <name>heme</name>
        <dbReference type="ChEBI" id="CHEBI:30413"/>
    </cofactor>
</comment>
<keyword evidence="10" id="KW-1133">Transmembrane helix</keyword>
<evidence type="ECO:0000256" key="9">
    <source>
        <dbReference type="RuleBase" id="RU000461"/>
    </source>
</evidence>
<accession>A0A7J7L9C8</accession>
<dbReference type="InterPro" id="IPR002401">
    <property type="entry name" value="Cyt_P450_E_grp-I"/>
</dbReference>
<evidence type="ECO:0000256" key="7">
    <source>
        <dbReference type="ARBA" id="ARBA00023033"/>
    </source>
</evidence>
<feature type="binding site" description="axial binding residue" evidence="8">
    <location>
        <position position="448"/>
    </location>
    <ligand>
        <name>heme</name>
        <dbReference type="ChEBI" id="CHEBI:30413"/>
    </ligand>
    <ligandPart>
        <name>Fe</name>
        <dbReference type="ChEBI" id="CHEBI:18248"/>
    </ligandPart>
</feature>
<dbReference type="InterPro" id="IPR001128">
    <property type="entry name" value="Cyt_P450"/>
</dbReference>
<dbReference type="PRINTS" id="PR00463">
    <property type="entry name" value="EP450I"/>
</dbReference>
<dbReference type="PANTHER" id="PTHR47955:SF18">
    <property type="entry name" value="CYTOCHROME P450 71A1-LIKE"/>
    <property type="match status" value="1"/>
</dbReference>
<comment type="caution">
    <text evidence="11">The sequence shown here is derived from an EMBL/GenBank/DDBJ whole genome shotgun (WGS) entry which is preliminary data.</text>
</comment>
<keyword evidence="7 9" id="KW-0503">Monooxygenase</keyword>
<evidence type="ECO:0000256" key="8">
    <source>
        <dbReference type="PIRSR" id="PIRSR602401-1"/>
    </source>
</evidence>
<evidence type="ECO:0000256" key="5">
    <source>
        <dbReference type="ARBA" id="ARBA00023002"/>
    </source>
</evidence>
<keyword evidence="12" id="KW-1185">Reference proteome</keyword>
<keyword evidence="5 9" id="KW-0560">Oxidoreductase</keyword>
<name>A0A7J7L9C8_9MAGN</name>
<keyword evidence="10" id="KW-0472">Membrane</keyword>
<evidence type="ECO:0000256" key="1">
    <source>
        <dbReference type="ARBA" id="ARBA00001971"/>
    </source>
</evidence>
<reference evidence="11 12" key="1">
    <citation type="journal article" date="2020" name="IScience">
        <title>Genome Sequencing of the Endangered Kingdonia uniflora (Circaeasteraceae, Ranunculales) Reveals Potential Mechanisms of Evolutionary Specialization.</title>
        <authorList>
            <person name="Sun Y."/>
            <person name="Deng T."/>
            <person name="Zhang A."/>
            <person name="Moore M.J."/>
            <person name="Landis J.B."/>
            <person name="Lin N."/>
            <person name="Zhang H."/>
            <person name="Zhang X."/>
            <person name="Huang J."/>
            <person name="Zhang X."/>
            <person name="Sun H."/>
            <person name="Wang H."/>
        </authorList>
    </citation>
    <scope>NUCLEOTIDE SEQUENCE [LARGE SCALE GENOMIC DNA]</scope>
    <source>
        <strain evidence="11">TB1705</strain>
        <tissue evidence="11">Leaf</tissue>
    </source>
</reference>
<keyword evidence="6 8" id="KW-0408">Iron</keyword>
<dbReference type="PANTHER" id="PTHR47955">
    <property type="entry name" value="CYTOCHROME P450 FAMILY 71 PROTEIN"/>
    <property type="match status" value="1"/>
</dbReference>
<proteinExistence type="inferred from homology"/>
<dbReference type="SUPFAM" id="SSF48264">
    <property type="entry name" value="Cytochrome P450"/>
    <property type="match status" value="1"/>
</dbReference>
<dbReference type="GO" id="GO:0005506">
    <property type="term" value="F:iron ion binding"/>
    <property type="evidence" value="ECO:0007669"/>
    <property type="project" value="InterPro"/>
</dbReference>
<evidence type="ECO:0008006" key="13">
    <source>
        <dbReference type="Google" id="ProtNLM"/>
    </source>
</evidence>
<dbReference type="PRINTS" id="PR00385">
    <property type="entry name" value="P450"/>
</dbReference>
<dbReference type="InterPro" id="IPR036396">
    <property type="entry name" value="Cyt_P450_sf"/>
</dbReference>
<evidence type="ECO:0000256" key="3">
    <source>
        <dbReference type="ARBA" id="ARBA00022617"/>
    </source>
</evidence>
<comment type="similarity">
    <text evidence="2 9">Belongs to the cytochrome P450 family.</text>
</comment>
<dbReference type="GO" id="GO:0044550">
    <property type="term" value="P:secondary metabolite biosynthetic process"/>
    <property type="evidence" value="ECO:0007669"/>
    <property type="project" value="UniProtKB-ARBA"/>
</dbReference>
<evidence type="ECO:0000313" key="12">
    <source>
        <dbReference type="Proteomes" id="UP000541444"/>
    </source>
</evidence>
<dbReference type="EMBL" id="JACGCM010002503">
    <property type="protein sequence ID" value="KAF6139246.1"/>
    <property type="molecule type" value="Genomic_DNA"/>
</dbReference>
<gene>
    <name evidence="11" type="ORF">GIB67_035861</name>
</gene>
<keyword evidence="4 8" id="KW-0479">Metal-binding</keyword>
<evidence type="ECO:0000313" key="11">
    <source>
        <dbReference type="EMBL" id="KAF6139246.1"/>
    </source>
</evidence>
<evidence type="ECO:0000256" key="2">
    <source>
        <dbReference type="ARBA" id="ARBA00010617"/>
    </source>
</evidence>
<dbReference type="CDD" id="cd11072">
    <property type="entry name" value="CYP71-like"/>
    <property type="match status" value="1"/>
</dbReference>
<dbReference type="OrthoDB" id="2789670at2759"/>
<dbReference type="GO" id="GO:0016705">
    <property type="term" value="F:oxidoreductase activity, acting on paired donors, with incorporation or reduction of molecular oxygen"/>
    <property type="evidence" value="ECO:0007669"/>
    <property type="project" value="InterPro"/>
</dbReference>
<dbReference type="AlphaFoldDB" id="A0A7J7L9C8"/>